<keyword evidence="2" id="KW-0964">Secreted</keyword>
<dbReference type="OrthoDB" id="6132182at2759"/>
<name>A0A1J1ITA6_9DIPT</name>
<sequence>MLTIQLFSKAFHLTMSAKIVICLTALLVAFTHADSHGSRLCTKGCFDNGNYYSIGDRVPNPNPCFFCTCFESGVECAIMDCARPPDDCTPIFLPGQCCPEYDCNSLHASDVNCHDTCTKDGQFYSIGSEIPSDDDPCSVCICSECGNIKCSTLECDSIRFGCKAIYVEGQCCPSFQCDGNFPSFSIP</sequence>
<dbReference type="InterPro" id="IPR001007">
    <property type="entry name" value="VWF_dom"/>
</dbReference>
<proteinExistence type="predicted"/>
<evidence type="ECO:0000256" key="2">
    <source>
        <dbReference type="ARBA" id="ARBA00022525"/>
    </source>
</evidence>
<feature type="domain" description="VWFC" evidence="5">
    <location>
        <begin position="115"/>
        <end position="178"/>
    </location>
</feature>
<gene>
    <name evidence="6" type="ORF">CLUMA_CG016349</name>
</gene>
<dbReference type="PROSITE" id="PS50184">
    <property type="entry name" value="VWFC_2"/>
    <property type="match status" value="1"/>
</dbReference>
<dbReference type="EMBL" id="CVRI01000059">
    <property type="protein sequence ID" value="CRL03475.1"/>
    <property type="molecule type" value="Genomic_DNA"/>
</dbReference>
<dbReference type="STRING" id="568069.A0A1J1ITA6"/>
<dbReference type="Proteomes" id="UP000183832">
    <property type="component" value="Unassembled WGS sequence"/>
</dbReference>
<accession>A0A1J1ITA6</accession>
<evidence type="ECO:0000313" key="6">
    <source>
        <dbReference type="EMBL" id="CRL03475.1"/>
    </source>
</evidence>
<comment type="subcellular location">
    <subcellularLocation>
        <location evidence="1">Secreted</location>
    </subcellularLocation>
</comment>
<dbReference type="Gene3D" id="6.20.200.20">
    <property type="match status" value="2"/>
</dbReference>
<evidence type="ECO:0000313" key="7">
    <source>
        <dbReference type="Proteomes" id="UP000183832"/>
    </source>
</evidence>
<keyword evidence="7" id="KW-1185">Reference proteome</keyword>
<evidence type="ECO:0000259" key="5">
    <source>
        <dbReference type="PROSITE" id="PS50184"/>
    </source>
</evidence>
<evidence type="ECO:0000256" key="4">
    <source>
        <dbReference type="SAM" id="SignalP"/>
    </source>
</evidence>
<reference evidence="6 7" key="1">
    <citation type="submission" date="2015-04" db="EMBL/GenBank/DDBJ databases">
        <authorList>
            <person name="Syromyatnikov M.Y."/>
            <person name="Popov V.N."/>
        </authorList>
    </citation>
    <scope>NUCLEOTIDE SEQUENCE [LARGE SCALE GENOMIC DNA]</scope>
</reference>
<protein>
    <submittedName>
        <fullName evidence="6">CLUMA_CG016349, isoform A</fullName>
    </submittedName>
</protein>
<dbReference type="AlphaFoldDB" id="A0A1J1ITA6"/>
<dbReference type="InterPro" id="IPR052424">
    <property type="entry name" value="Kielin_Chordin-BMP_Reg"/>
</dbReference>
<dbReference type="PANTHER" id="PTHR46698">
    <property type="entry name" value="CROSSVEINLESS 2"/>
    <property type="match status" value="1"/>
</dbReference>
<dbReference type="PANTHER" id="PTHR46698:SF3">
    <property type="entry name" value="TENECTIN ISOFORM 1-RELATED"/>
    <property type="match status" value="1"/>
</dbReference>
<dbReference type="SUPFAM" id="SSF57603">
    <property type="entry name" value="FnI-like domain"/>
    <property type="match status" value="2"/>
</dbReference>
<dbReference type="Pfam" id="PF23334">
    <property type="entry name" value="VWC2L_2nd"/>
    <property type="match status" value="2"/>
</dbReference>
<feature type="chain" id="PRO_5012927156" evidence="4">
    <location>
        <begin position="34"/>
        <end position="187"/>
    </location>
</feature>
<keyword evidence="3 4" id="KW-0732">Signal</keyword>
<evidence type="ECO:0000256" key="3">
    <source>
        <dbReference type="ARBA" id="ARBA00022729"/>
    </source>
</evidence>
<organism evidence="6 7">
    <name type="scientific">Clunio marinus</name>
    <dbReference type="NCBI Taxonomy" id="568069"/>
    <lineage>
        <taxon>Eukaryota</taxon>
        <taxon>Metazoa</taxon>
        <taxon>Ecdysozoa</taxon>
        <taxon>Arthropoda</taxon>
        <taxon>Hexapoda</taxon>
        <taxon>Insecta</taxon>
        <taxon>Pterygota</taxon>
        <taxon>Neoptera</taxon>
        <taxon>Endopterygota</taxon>
        <taxon>Diptera</taxon>
        <taxon>Nematocera</taxon>
        <taxon>Chironomoidea</taxon>
        <taxon>Chironomidae</taxon>
        <taxon>Clunio</taxon>
    </lineage>
</organism>
<evidence type="ECO:0000256" key="1">
    <source>
        <dbReference type="ARBA" id="ARBA00004613"/>
    </source>
</evidence>
<dbReference type="SMART" id="SM00214">
    <property type="entry name" value="VWC"/>
    <property type="match status" value="2"/>
</dbReference>
<dbReference type="GO" id="GO:0005576">
    <property type="term" value="C:extracellular region"/>
    <property type="evidence" value="ECO:0007669"/>
    <property type="project" value="UniProtKB-SubCell"/>
</dbReference>
<feature type="signal peptide" evidence="4">
    <location>
        <begin position="1"/>
        <end position="33"/>
    </location>
</feature>